<protein>
    <submittedName>
        <fullName evidence="2">Uncharacterized protein</fullName>
    </submittedName>
</protein>
<keyword evidence="1" id="KW-0472">Membrane</keyword>
<reference evidence="2" key="1">
    <citation type="journal article" date="2014" name="Front. Microbiol.">
        <title>High frequency of phylogenetically diverse reductive dehalogenase-homologous genes in deep subseafloor sedimentary metagenomes.</title>
        <authorList>
            <person name="Kawai M."/>
            <person name="Futagami T."/>
            <person name="Toyoda A."/>
            <person name="Takaki Y."/>
            <person name="Nishi S."/>
            <person name="Hori S."/>
            <person name="Arai W."/>
            <person name="Tsubouchi T."/>
            <person name="Morono Y."/>
            <person name="Uchiyama I."/>
            <person name="Ito T."/>
            <person name="Fujiyama A."/>
            <person name="Inagaki F."/>
            <person name="Takami H."/>
        </authorList>
    </citation>
    <scope>NUCLEOTIDE SEQUENCE</scope>
    <source>
        <strain evidence="2">Expedition CK06-06</strain>
    </source>
</reference>
<dbReference type="EMBL" id="BARU01006909">
    <property type="protein sequence ID" value="GAH38597.1"/>
    <property type="molecule type" value="Genomic_DNA"/>
</dbReference>
<feature type="transmembrane region" description="Helical" evidence="1">
    <location>
        <begin position="6"/>
        <end position="24"/>
    </location>
</feature>
<gene>
    <name evidence="2" type="ORF">S03H2_13616</name>
</gene>
<organism evidence="2">
    <name type="scientific">marine sediment metagenome</name>
    <dbReference type="NCBI Taxonomy" id="412755"/>
    <lineage>
        <taxon>unclassified sequences</taxon>
        <taxon>metagenomes</taxon>
        <taxon>ecological metagenomes</taxon>
    </lineage>
</organism>
<keyword evidence="1" id="KW-1133">Transmembrane helix</keyword>
<evidence type="ECO:0000256" key="1">
    <source>
        <dbReference type="SAM" id="Phobius"/>
    </source>
</evidence>
<comment type="caution">
    <text evidence="2">The sequence shown here is derived from an EMBL/GenBank/DDBJ whole genome shotgun (WGS) entry which is preliminary data.</text>
</comment>
<keyword evidence="1" id="KW-0812">Transmembrane</keyword>
<proteinExistence type="predicted"/>
<evidence type="ECO:0000313" key="2">
    <source>
        <dbReference type="EMBL" id="GAH38597.1"/>
    </source>
</evidence>
<name>X1F110_9ZZZZ</name>
<sequence>FDLYWMEYFGLFLILPAAVLITLARKFGKKEKEEASRIRAEEEVAESEEEFIADTR</sequence>
<accession>X1F110</accession>
<dbReference type="AlphaFoldDB" id="X1F110"/>
<feature type="non-terminal residue" evidence="2">
    <location>
        <position position="1"/>
    </location>
</feature>